<evidence type="ECO:0000313" key="1">
    <source>
        <dbReference type="EMBL" id="WRQ87478.1"/>
    </source>
</evidence>
<dbReference type="Proteomes" id="UP000738431">
    <property type="component" value="Chromosome"/>
</dbReference>
<organism evidence="1 2">
    <name type="scientific">Actomonas aquatica</name>
    <dbReference type="NCBI Taxonomy" id="2866162"/>
    <lineage>
        <taxon>Bacteria</taxon>
        <taxon>Pseudomonadati</taxon>
        <taxon>Verrucomicrobiota</taxon>
        <taxon>Opitutia</taxon>
        <taxon>Opitutales</taxon>
        <taxon>Opitutaceae</taxon>
        <taxon>Actomonas</taxon>
    </lineage>
</organism>
<name>A0ABZ1C6X7_9BACT</name>
<keyword evidence="2" id="KW-1185">Reference proteome</keyword>
<evidence type="ECO:0008006" key="3">
    <source>
        <dbReference type="Google" id="ProtNLM"/>
    </source>
</evidence>
<evidence type="ECO:0000313" key="2">
    <source>
        <dbReference type="Proteomes" id="UP000738431"/>
    </source>
</evidence>
<sequence length="131" mass="15227">MPPRREPTAKRLNRHLWVVEPLEEDPTFLLKSMFGGKAAYLHGKFVLFLADREEPWRGVLVPTEREHQASLIEDCPALAPHPILPKWLFLPEESDSFETDARWLVRRAQARDERVGIIAPSTLRKRPAKRK</sequence>
<protein>
    <recommendedName>
        <fullName evidence="3">MmcQ/YjbR family DNA-binding protein</fullName>
    </recommendedName>
</protein>
<proteinExistence type="predicted"/>
<accession>A0ABZ1C6X7</accession>
<reference evidence="1 2" key="1">
    <citation type="submission" date="2023-12" db="EMBL/GenBank/DDBJ databases">
        <title>Description of an unclassified Opitutus bacterium of Verrucomicrobiota.</title>
        <authorList>
            <person name="Zhang D.-F."/>
        </authorList>
    </citation>
    <scope>NUCLEOTIDE SEQUENCE [LARGE SCALE GENOMIC DNA]</scope>
    <source>
        <strain evidence="1 2">WL0086</strain>
    </source>
</reference>
<gene>
    <name evidence="1" type="ORF">K1X11_021905</name>
</gene>
<dbReference type="EMBL" id="CP139781">
    <property type="protein sequence ID" value="WRQ87478.1"/>
    <property type="molecule type" value="Genomic_DNA"/>
</dbReference>
<dbReference type="RefSeq" id="WP_221030358.1">
    <property type="nucleotide sequence ID" value="NZ_CP139781.1"/>
</dbReference>